<reference evidence="1" key="1">
    <citation type="submission" date="2019-08" db="EMBL/GenBank/DDBJ databases">
        <authorList>
            <person name="Kucharzyk K."/>
            <person name="Murdoch R.W."/>
            <person name="Higgins S."/>
            <person name="Loffler F."/>
        </authorList>
    </citation>
    <scope>NUCLEOTIDE SEQUENCE</scope>
</reference>
<evidence type="ECO:0000313" key="1">
    <source>
        <dbReference type="EMBL" id="MPN09140.1"/>
    </source>
</evidence>
<gene>
    <name evidence="1" type="ORF">SDC9_156428</name>
</gene>
<dbReference type="EMBL" id="VSSQ01055226">
    <property type="protein sequence ID" value="MPN09140.1"/>
    <property type="molecule type" value="Genomic_DNA"/>
</dbReference>
<organism evidence="1">
    <name type="scientific">bioreactor metagenome</name>
    <dbReference type="NCBI Taxonomy" id="1076179"/>
    <lineage>
        <taxon>unclassified sequences</taxon>
        <taxon>metagenomes</taxon>
        <taxon>ecological metagenomes</taxon>
    </lineage>
</organism>
<dbReference type="AlphaFoldDB" id="A0A645F5J1"/>
<name>A0A645F5J1_9ZZZZ</name>
<comment type="caution">
    <text evidence="1">The sequence shown here is derived from an EMBL/GenBank/DDBJ whole genome shotgun (WGS) entry which is preliminary data.</text>
</comment>
<sequence>MIDIKTRCVRVNYANQFHIDILPGFPEEKYSRNNKLKVPDTEIKDWTDSNPKGYAEWFDDNCSKVNAILMEKRAMSSVEPLPESPPYQFVEPLRRAIQLIKRFRDIYYKDKESSGPRSIVLTTLAAAYYNGEDSEYEAILNILNGISKAIINSNGKPIEIYNPTNLKEKLSEKWDDDPNLYSDFCKFVRYFNNQWIDLNRLESFEEKAIVLQELFGELVSKEVIREQTEYINKFRNNNNLAIDTTTGILTGLTLENKFNTNLKVVPKNTFYGK</sequence>
<protein>
    <submittedName>
        <fullName evidence="1">Uncharacterized protein</fullName>
    </submittedName>
</protein>
<accession>A0A645F5J1</accession>
<proteinExistence type="predicted"/>